<accession>A0A2S5G922</accession>
<keyword evidence="1" id="KW-0472">Membrane</keyword>
<name>A0A2S5G922_9BACL</name>
<reference evidence="2 3" key="1">
    <citation type="submission" date="2018-02" db="EMBL/GenBank/DDBJ databases">
        <title>Jeotgalibacillus proteolyticum sp. nov. a protease producing bacterium isolated from ocean sediments of Laizhou Bay.</title>
        <authorList>
            <person name="Li Y."/>
        </authorList>
    </citation>
    <scope>NUCLEOTIDE SEQUENCE [LARGE SCALE GENOMIC DNA]</scope>
    <source>
        <strain evidence="2 3">22-7</strain>
    </source>
</reference>
<dbReference type="Proteomes" id="UP000239047">
    <property type="component" value="Unassembled WGS sequence"/>
</dbReference>
<keyword evidence="3" id="KW-1185">Reference proteome</keyword>
<dbReference type="RefSeq" id="WP_104058500.1">
    <property type="nucleotide sequence ID" value="NZ_PREZ01000005.1"/>
</dbReference>
<feature type="transmembrane region" description="Helical" evidence="1">
    <location>
        <begin position="6"/>
        <end position="24"/>
    </location>
</feature>
<protein>
    <submittedName>
        <fullName evidence="2">Uncharacterized protein</fullName>
    </submittedName>
</protein>
<gene>
    <name evidence="2" type="ORF">C4B60_13215</name>
</gene>
<evidence type="ECO:0000313" key="2">
    <source>
        <dbReference type="EMBL" id="PPA69507.1"/>
    </source>
</evidence>
<evidence type="ECO:0000313" key="3">
    <source>
        <dbReference type="Proteomes" id="UP000239047"/>
    </source>
</evidence>
<evidence type="ECO:0000256" key="1">
    <source>
        <dbReference type="SAM" id="Phobius"/>
    </source>
</evidence>
<sequence>MKLLNVLYLVSSGVLVLYVSLKLFTRSFPPALNESFLIELFLIFFIIGLHTFRNWMVETQAEERYR</sequence>
<comment type="caution">
    <text evidence="2">The sequence shown here is derived from an EMBL/GenBank/DDBJ whole genome shotgun (WGS) entry which is preliminary data.</text>
</comment>
<keyword evidence="1" id="KW-0812">Transmembrane</keyword>
<organism evidence="2 3">
    <name type="scientific">Jeotgalibacillus proteolyticus</name>
    <dbReference type="NCBI Taxonomy" id="2082395"/>
    <lineage>
        <taxon>Bacteria</taxon>
        <taxon>Bacillati</taxon>
        <taxon>Bacillota</taxon>
        <taxon>Bacilli</taxon>
        <taxon>Bacillales</taxon>
        <taxon>Caryophanaceae</taxon>
        <taxon>Jeotgalibacillus</taxon>
    </lineage>
</organism>
<dbReference type="AlphaFoldDB" id="A0A2S5G922"/>
<feature type="transmembrane region" description="Helical" evidence="1">
    <location>
        <begin position="36"/>
        <end position="56"/>
    </location>
</feature>
<proteinExistence type="predicted"/>
<dbReference type="EMBL" id="PREZ01000005">
    <property type="protein sequence ID" value="PPA69507.1"/>
    <property type="molecule type" value="Genomic_DNA"/>
</dbReference>
<keyword evidence="1" id="KW-1133">Transmembrane helix</keyword>